<evidence type="ECO:0000256" key="2">
    <source>
        <dbReference type="ARBA" id="ARBA00023295"/>
    </source>
</evidence>
<comment type="caution">
    <text evidence="4">The sequence shown here is derived from an EMBL/GenBank/DDBJ whole genome shotgun (WGS) entry which is preliminary data.</text>
</comment>
<dbReference type="GO" id="GO:0008477">
    <property type="term" value="F:purine nucleosidase activity"/>
    <property type="evidence" value="ECO:0007669"/>
    <property type="project" value="TreeGrafter"/>
</dbReference>
<dbReference type="RefSeq" id="WP_011645241.1">
    <property type="nucleotide sequence ID" value="NZ_ARYI01000003.1"/>
</dbReference>
<organism evidence="4 5">
    <name type="scientific">Hyphomonas hirschiana VP5</name>
    <dbReference type="NCBI Taxonomy" id="1280951"/>
    <lineage>
        <taxon>Bacteria</taxon>
        <taxon>Pseudomonadati</taxon>
        <taxon>Pseudomonadota</taxon>
        <taxon>Alphaproteobacteria</taxon>
        <taxon>Hyphomonadales</taxon>
        <taxon>Hyphomonadaceae</taxon>
        <taxon>Hyphomonas</taxon>
    </lineage>
</organism>
<evidence type="ECO:0000313" key="4">
    <source>
        <dbReference type="EMBL" id="KCZ95370.1"/>
    </source>
</evidence>
<dbReference type="CDD" id="cd02651">
    <property type="entry name" value="nuc_hydro_IU_UC_XIUA"/>
    <property type="match status" value="1"/>
</dbReference>
<dbReference type="PANTHER" id="PTHR12304">
    <property type="entry name" value="INOSINE-URIDINE PREFERRING NUCLEOSIDE HYDROLASE"/>
    <property type="match status" value="1"/>
</dbReference>
<dbReference type="EMBL" id="ARYI01000003">
    <property type="protein sequence ID" value="KCZ95370.1"/>
    <property type="molecule type" value="Genomic_DNA"/>
</dbReference>
<sequence>MTAPLPLIIDCDPGIDDAVMLMMALGSPRFDVRAITTVAGNVPLRLTSRNARMMGELMGRPDIPVFAGCPRPMLRPPVTAEDFHGESGIYGIDVFEPKAPLQPSHAVDALIRLLKAAPHKGMTLVVTGPMTNLACALVMAPEIAAHIREIVIMGGADTEGGNITPFAEFNIFADPHAAAIVLETGLPATILSLDATHQVRATQARIDRLAQIPGPRAAMMASLLTAANNLETRARPGTKVPMHDPSTIAWLLAPEMFETVNARVTVTTRPGKEFGRTKVRPMKTGPHRWVTKANADAFFARIEDILRIAP</sequence>
<evidence type="ECO:0000259" key="3">
    <source>
        <dbReference type="Pfam" id="PF01156"/>
    </source>
</evidence>
<keyword evidence="2" id="KW-0326">Glycosidase</keyword>
<dbReference type="SUPFAM" id="SSF53590">
    <property type="entry name" value="Nucleoside hydrolase"/>
    <property type="match status" value="1"/>
</dbReference>
<protein>
    <submittedName>
        <fullName evidence="4">Inosine-uridine preferring nucleoside hydrolase family protein</fullName>
    </submittedName>
</protein>
<evidence type="ECO:0000256" key="1">
    <source>
        <dbReference type="ARBA" id="ARBA00022801"/>
    </source>
</evidence>
<gene>
    <name evidence="4" type="ORF">HHI_04420</name>
</gene>
<dbReference type="Proteomes" id="UP000025061">
    <property type="component" value="Unassembled WGS sequence"/>
</dbReference>
<dbReference type="Gene3D" id="3.90.245.10">
    <property type="entry name" value="Ribonucleoside hydrolase-like"/>
    <property type="match status" value="1"/>
</dbReference>
<dbReference type="Pfam" id="PF01156">
    <property type="entry name" value="IU_nuc_hydro"/>
    <property type="match status" value="1"/>
</dbReference>
<dbReference type="GO" id="GO:0005829">
    <property type="term" value="C:cytosol"/>
    <property type="evidence" value="ECO:0007669"/>
    <property type="project" value="TreeGrafter"/>
</dbReference>
<dbReference type="OrthoDB" id="9797882at2"/>
<dbReference type="InterPro" id="IPR001910">
    <property type="entry name" value="Inosine/uridine_hydrolase_dom"/>
</dbReference>
<keyword evidence="5" id="KW-1185">Reference proteome</keyword>
<dbReference type="InterPro" id="IPR036452">
    <property type="entry name" value="Ribo_hydro-like"/>
</dbReference>
<feature type="domain" description="Inosine/uridine-preferring nucleoside hydrolase" evidence="3">
    <location>
        <begin position="7"/>
        <end position="299"/>
    </location>
</feature>
<dbReference type="GO" id="GO:0006152">
    <property type="term" value="P:purine nucleoside catabolic process"/>
    <property type="evidence" value="ECO:0007669"/>
    <property type="project" value="TreeGrafter"/>
</dbReference>
<dbReference type="AlphaFoldDB" id="A0A059FXC6"/>
<dbReference type="PATRIC" id="fig|1280951.3.peg.899"/>
<name>A0A059FXC6_9PROT</name>
<proteinExistence type="predicted"/>
<keyword evidence="1 4" id="KW-0378">Hydrolase</keyword>
<evidence type="ECO:0000313" key="5">
    <source>
        <dbReference type="Proteomes" id="UP000025061"/>
    </source>
</evidence>
<accession>A0A059FXC6</accession>
<dbReference type="InterPro" id="IPR023186">
    <property type="entry name" value="IUNH"/>
</dbReference>
<dbReference type="PANTHER" id="PTHR12304:SF4">
    <property type="entry name" value="URIDINE NUCLEOSIDASE"/>
    <property type="match status" value="1"/>
</dbReference>
<reference evidence="4 5" key="1">
    <citation type="submission" date="2013-04" db="EMBL/GenBank/DDBJ databases">
        <title>Hyphomonas hirschiana VP5 Genome Sequencing.</title>
        <authorList>
            <person name="Lai Q."/>
            <person name="Shao Z."/>
        </authorList>
    </citation>
    <scope>NUCLEOTIDE SEQUENCE [LARGE SCALE GENOMIC DNA]</scope>
    <source>
        <strain evidence="4 5">VP5</strain>
    </source>
</reference>